<dbReference type="EMBL" id="KY320277">
    <property type="protein sequence ID" value="AQT23535.1"/>
    <property type="molecule type" value="Genomic_DNA"/>
</dbReference>
<organism evidence="1">
    <name type="scientific">Leclercia adecarboxylata</name>
    <dbReference type="NCBI Taxonomy" id="83655"/>
    <lineage>
        <taxon>Bacteria</taxon>
        <taxon>Pseudomonadati</taxon>
        <taxon>Pseudomonadota</taxon>
        <taxon>Gammaproteobacteria</taxon>
        <taxon>Enterobacterales</taxon>
        <taxon>Enterobacteriaceae</taxon>
        <taxon>Leclercia</taxon>
    </lineage>
</organism>
<proteinExistence type="predicted"/>
<name>A0A1S6KQ84_9ENTR</name>
<reference evidence="1" key="1">
    <citation type="submission" date="2016-12" db="EMBL/GenBank/DDBJ databases">
        <title>Complete nucleotide sequences of two VIM-1-encoding plasmids from Klebsiella pneumoniae and Leclercia adecarboxylata isolates of Czech origin.</title>
        <authorList>
            <person name="Papagiannitsis C."/>
            <person name="Papousek I."/>
            <person name="Hrabak J."/>
            <person name="Dolejska M."/>
        </authorList>
    </citation>
    <scope>NUCLEOTIDE SEQUENCE</scope>
    <source>
        <plasmid evidence="1">pLec-476cz</plasmid>
    </source>
</reference>
<geneLocation type="plasmid" evidence="1">
    <name>pLec-476cz</name>
</geneLocation>
<accession>A0A1S6KQ84</accession>
<protein>
    <submittedName>
        <fullName evidence="1">Uncharacterized protein</fullName>
    </submittedName>
</protein>
<evidence type="ECO:0000313" key="1">
    <source>
        <dbReference type="EMBL" id="AQT23535.1"/>
    </source>
</evidence>
<dbReference type="RefSeq" id="WP_015063139.1">
    <property type="nucleotide sequence ID" value="NZ_KY320277.1"/>
</dbReference>
<sequence>MKAIYKLIEAMLVKMGFEGAAIQSVNLETGVIQSLVVKVDIPVRTLKPHLMSYLRDWEPLWGPDVDNHPVAQYCSGAALLKAGPVTLETLQFEVSVSAAHLRLVDVEPDWLNEGVNREKLDYVYYRSSNADKDLILGMVENGHNFISHLHGQLRSRLSQVLPLIFAVTEKVAESSVPQVLTRFFSVDHQINTQIVVEPVPVSVADQIISANWDVSSISGADKFLNHVNRYLSGRVMKRRIYAVIESCNDGPLTLDANLGCFTSPLLVTEYKMVQSHSSSLYRKAINNSLKQINSYAPEHSDDLLYM</sequence>
<keyword evidence="1" id="KW-0614">Plasmid</keyword>
<dbReference type="AlphaFoldDB" id="A0A1S6KQ84"/>